<gene>
    <name evidence="2" type="ORF">EYC80_010201</name>
</gene>
<dbReference type="EMBL" id="VIGI01000025">
    <property type="protein sequence ID" value="KAB8288196.1"/>
    <property type="molecule type" value="Genomic_DNA"/>
</dbReference>
<sequence length="82" mass="9185">MYGIRFLIKTSSLVPEKGSNMMMPRNKGVDFGIAKDGGRDVTTILGIYSQTYPSPEKKKKVKEEEGVEQRVKEEASKAKMSE</sequence>
<dbReference type="AlphaFoldDB" id="A0A5N6JMG8"/>
<feature type="compositionally biased region" description="Basic and acidic residues" evidence="1">
    <location>
        <begin position="61"/>
        <end position="82"/>
    </location>
</feature>
<proteinExistence type="predicted"/>
<accession>A0A5N6JMG8</accession>
<comment type="caution">
    <text evidence="2">The sequence shown here is derived from an EMBL/GenBank/DDBJ whole genome shotgun (WGS) entry which is preliminary data.</text>
</comment>
<evidence type="ECO:0000313" key="2">
    <source>
        <dbReference type="EMBL" id="KAB8288196.1"/>
    </source>
</evidence>
<dbReference type="Proteomes" id="UP000326757">
    <property type="component" value="Unassembled WGS sequence"/>
</dbReference>
<evidence type="ECO:0000256" key="1">
    <source>
        <dbReference type="SAM" id="MobiDB-lite"/>
    </source>
</evidence>
<protein>
    <submittedName>
        <fullName evidence="2">Uncharacterized protein</fullName>
    </submittedName>
</protein>
<organism evidence="2 3">
    <name type="scientific">Monilinia laxa</name>
    <name type="common">Brown rot fungus</name>
    <name type="synonym">Sclerotinia laxa</name>
    <dbReference type="NCBI Taxonomy" id="61186"/>
    <lineage>
        <taxon>Eukaryota</taxon>
        <taxon>Fungi</taxon>
        <taxon>Dikarya</taxon>
        <taxon>Ascomycota</taxon>
        <taxon>Pezizomycotina</taxon>
        <taxon>Leotiomycetes</taxon>
        <taxon>Helotiales</taxon>
        <taxon>Sclerotiniaceae</taxon>
        <taxon>Monilinia</taxon>
    </lineage>
</organism>
<reference evidence="2 3" key="1">
    <citation type="submission" date="2019-06" db="EMBL/GenBank/DDBJ databases">
        <title>Genome Sequence of the Brown Rot Fungal Pathogen Monilinia laxa.</title>
        <authorList>
            <person name="De Miccolis Angelini R.M."/>
            <person name="Landi L."/>
            <person name="Abate D."/>
            <person name="Pollastro S."/>
            <person name="Romanazzi G."/>
            <person name="Faretra F."/>
        </authorList>
    </citation>
    <scope>NUCLEOTIDE SEQUENCE [LARGE SCALE GENOMIC DNA]</scope>
    <source>
        <strain evidence="2 3">Mlax316</strain>
    </source>
</reference>
<evidence type="ECO:0000313" key="3">
    <source>
        <dbReference type="Proteomes" id="UP000326757"/>
    </source>
</evidence>
<feature type="region of interest" description="Disordered" evidence="1">
    <location>
        <begin position="55"/>
        <end position="82"/>
    </location>
</feature>
<name>A0A5N6JMG8_MONLA</name>
<keyword evidence="3" id="KW-1185">Reference proteome</keyword>